<dbReference type="AlphaFoldDB" id="A0A2G5SG24"/>
<feature type="transmembrane region" description="Helical" evidence="1">
    <location>
        <begin position="62"/>
        <end position="82"/>
    </location>
</feature>
<dbReference type="EMBL" id="PDUG01000010">
    <property type="protein sequence ID" value="PIC13859.1"/>
    <property type="molecule type" value="Genomic_DNA"/>
</dbReference>
<keyword evidence="3" id="KW-1185">Reference proteome</keyword>
<feature type="transmembrane region" description="Helical" evidence="1">
    <location>
        <begin position="38"/>
        <end position="55"/>
    </location>
</feature>
<protein>
    <submittedName>
        <fullName evidence="2">Uncharacterized protein</fullName>
    </submittedName>
</protein>
<comment type="caution">
    <text evidence="2">The sequence shown here is derived from an EMBL/GenBank/DDBJ whole genome shotgun (WGS) entry which is preliminary data.</text>
</comment>
<keyword evidence="1" id="KW-0472">Membrane</keyword>
<dbReference type="OrthoDB" id="10435861at2759"/>
<evidence type="ECO:0000256" key="1">
    <source>
        <dbReference type="SAM" id="Phobius"/>
    </source>
</evidence>
<name>A0A2G5SG24_9PELO</name>
<keyword evidence="1" id="KW-1133">Transmembrane helix</keyword>
<dbReference type="Proteomes" id="UP000230233">
    <property type="component" value="Unassembled WGS sequence"/>
</dbReference>
<evidence type="ECO:0000313" key="2">
    <source>
        <dbReference type="EMBL" id="PIC13859.1"/>
    </source>
</evidence>
<accession>A0A2G5SG24</accession>
<reference evidence="3" key="1">
    <citation type="submission" date="2017-10" db="EMBL/GenBank/DDBJ databases">
        <title>Rapid genome shrinkage in a self-fertile nematode reveals novel sperm competition proteins.</title>
        <authorList>
            <person name="Yin D."/>
            <person name="Schwarz E.M."/>
            <person name="Thomas C.G."/>
            <person name="Felde R.L."/>
            <person name="Korf I.F."/>
            <person name="Cutter A.D."/>
            <person name="Schartner C.M."/>
            <person name="Ralston E.J."/>
            <person name="Meyer B.J."/>
            <person name="Haag E.S."/>
        </authorList>
    </citation>
    <scope>NUCLEOTIDE SEQUENCE [LARGE SCALE GENOMIC DNA]</scope>
    <source>
        <strain evidence="3">JU1422</strain>
    </source>
</reference>
<organism evidence="2 3">
    <name type="scientific">Caenorhabditis nigoni</name>
    <dbReference type="NCBI Taxonomy" id="1611254"/>
    <lineage>
        <taxon>Eukaryota</taxon>
        <taxon>Metazoa</taxon>
        <taxon>Ecdysozoa</taxon>
        <taxon>Nematoda</taxon>
        <taxon>Chromadorea</taxon>
        <taxon>Rhabditida</taxon>
        <taxon>Rhabditina</taxon>
        <taxon>Rhabditomorpha</taxon>
        <taxon>Rhabditoidea</taxon>
        <taxon>Rhabditidae</taxon>
        <taxon>Peloderinae</taxon>
        <taxon>Caenorhabditis</taxon>
    </lineage>
</organism>
<keyword evidence="1" id="KW-0812">Transmembrane</keyword>
<sequence length="140" mass="15773">MTARPIVIIIGCISVYYTCQIYEKSNAYFHTSDVLEPYLLILLLGSAGYLAWCGVTIQHAIMLCYVPFYVYILKGIILVTWFPSGMHDLSCGGVVTCLTLTGKRYRGTPDAYYFSILGLDEVQESSDGENWQDGNYVWLL</sequence>
<evidence type="ECO:0000313" key="3">
    <source>
        <dbReference type="Proteomes" id="UP000230233"/>
    </source>
</evidence>
<gene>
    <name evidence="2" type="ORF">B9Z55_027455</name>
</gene>
<proteinExistence type="predicted"/>